<evidence type="ECO:0000256" key="1">
    <source>
        <dbReference type="SAM" id="Phobius"/>
    </source>
</evidence>
<proteinExistence type="predicted"/>
<dbReference type="Gene3D" id="3.30.70.1320">
    <property type="entry name" value="Multidrug efflux transporter AcrB pore domain like"/>
    <property type="match status" value="1"/>
</dbReference>
<dbReference type="Gene3D" id="3.30.2090.10">
    <property type="entry name" value="Multidrug efflux transporter AcrB TolC docking domain, DN and DC subdomains"/>
    <property type="match status" value="1"/>
</dbReference>
<gene>
    <name evidence="2" type="ORF">HRJ53_25895</name>
</gene>
<feature type="transmembrane region" description="Helical" evidence="1">
    <location>
        <begin position="364"/>
        <end position="389"/>
    </location>
</feature>
<feature type="transmembrane region" description="Helical" evidence="1">
    <location>
        <begin position="298"/>
        <end position="317"/>
    </location>
</feature>
<dbReference type="EMBL" id="JACDQQ010002495">
    <property type="protein sequence ID" value="MBA0088434.1"/>
    <property type="molecule type" value="Genomic_DNA"/>
</dbReference>
<reference evidence="2" key="1">
    <citation type="submission" date="2020-06" db="EMBL/GenBank/DDBJ databases">
        <title>Legume-microbial interactions unlock mineral nutrients during tropical forest succession.</title>
        <authorList>
            <person name="Epihov D.Z."/>
        </authorList>
    </citation>
    <scope>NUCLEOTIDE SEQUENCE [LARGE SCALE GENOMIC DNA]</scope>
    <source>
        <strain evidence="2">Pan2503</strain>
    </source>
</reference>
<dbReference type="SUPFAM" id="SSF82866">
    <property type="entry name" value="Multidrug efflux transporter AcrB transmembrane domain"/>
    <property type="match status" value="1"/>
</dbReference>
<dbReference type="Gene3D" id="1.20.1640.10">
    <property type="entry name" value="Multidrug efflux transporter AcrB transmembrane domain"/>
    <property type="match status" value="1"/>
</dbReference>
<keyword evidence="3" id="KW-1185">Reference proteome</keyword>
<dbReference type="SUPFAM" id="SSF82693">
    <property type="entry name" value="Multidrug efflux transporter AcrB pore domain, PN1, PN2, PC1 and PC2 subdomains"/>
    <property type="match status" value="2"/>
</dbReference>
<accession>A0A7V8NVS6</accession>
<dbReference type="PRINTS" id="PR00702">
    <property type="entry name" value="ACRIFLAVINRP"/>
</dbReference>
<dbReference type="Proteomes" id="UP000567293">
    <property type="component" value="Unassembled WGS sequence"/>
</dbReference>
<dbReference type="Pfam" id="PF00873">
    <property type="entry name" value="ACR_tran"/>
    <property type="match status" value="1"/>
</dbReference>
<evidence type="ECO:0000313" key="3">
    <source>
        <dbReference type="Proteomes" id="UP000567293"/>
    </source>
</evidence>
<feature type="non-terminal residue" evidence="2">
    <location>
        <position position="1"/>
    </location>
</feature>
<organism evidence="2 3">
    <name type="scientific">Candidatus Acidiferrum panamense</name>
    <dbReference type="NCBI Taxonomy" id="2741543"/>
    <lineage>
        <taxon>Bacteria</taxon>
        <taxon>Pseudomonadati</taxon>
        <taxon>Acidobacteriota</taxon>
        <taxon>Terriglobia</taxon>
        <taxon>Candidatus Acidiferrales</taxon>
        <taxon>Candidatus Acidiferrum</taxon>
    </lineage>
</organism>
<name>A0A7V8NVS6_9BACT</name>
<dbReference type="GO" id="GO:0042910">
    <property type="term" value="F:xenobiotic transmembrane transporter activity"/>
    <property type="evidence" value="ECO:0007669"/>
    <property type="project" value="TreeGrafter"/>
</dbReference>
<dbReference type="InterPro" id="IPR027463">
    <property type="entry name" value="AcrB_DN_DC_subdom"/>
</dbReference>
<dbReference type="Gene3D" id="3.30.70.1430">
    <property type="entry name" value="Multidrug efflux transporter AcrB pore domain"/>
    <property type="match status" value="1"/>
</dbReference>
<protein>
    <submittedName>
        <fullName evidence="2">Efflux RND transporter permease subunit</fullName>
    </submittedName>
</protein>
<dbReference type="SUPFAM" id="SSF82714">
    <property type="entry name" value="Multidrug efflux transporter AcrB TolC docking domain, DN and DC subdomains"/>
    <property type="match status" value="1"/>
</dbReference>
<keyword evidence="1" id="KW-0472">Membrane</keyword>
<feature type="non-terminal residue" evidence="2">
    <location>
        <position position="390"/>
    </location>
</feature>
<dbReference type="GO" id="GO:0005886">
    <property type="term" value="C:plasma membrane"/>
    <property type="evidence" value="ECO:0007669"/>
    <property type="project" value="TreeGrafter"/>
</dbReference>
<sequence length="390" mass="42174">ERQFTTIAGVDSMSSTSYLGNSNITIQFTLDRSIDGAAQDVQTAIASVLRKLPPNMPTPPTLRKVNPADQPILAMAIYSETLPLSTMDAFGEEVLAQRISQINGVAQVNVFGQAKYAVRAQLDPNLLASRNISIDDVADALGKHNVNLPTGILWGQHWAYTVEANGQLNTADQYRPLIVAYRNGSPVRLGELGRVIDSIQNDKNGSWYGSIPSIQFSIQRQPGANTVEVVDNIKAALPALREQMPPAMKLDIFYDRSTSVRESVNDVKLTLVLTVVLVVGVIFVFLGNASATLIPSMALPMSIIGTFAAMYLLGYTLDNLSLMALTLSVGFVVDDAIVMLENIVRHMEMGKARLVAALEGSREIGFTILSMTLSLAAVFIPVLFMSGIMG</sequence>
<comment type="caution">
    <text evidence="2">The sequence shown here is derived from an EMBL/GenBank/DDBJ whole genome shotgun (WGS) entry which is preliminary data.</text>
</comment>
<feature type="transmembrane region" description="Helical" evidence="1">
    <location>
        <begin position="267"/>
        <end position="286"/>
    </location>
</feature>
<keyword evidence="1" id="KW-1133">Transmembrane helix</keyword>
<dbReference type="AlphaFoldDB" id="A0A7V8NVS6"/>
<dbReference type="PANTHER" id="PTHR32063:SF21">
    <property type="entry name" value="MULTIDRUG RESISTANCE PROTEIN MDTB"/>
    <property type="match status" value="1"/>
</dbReference>
<dbReference type="InterPro" id="IPR001036">
    <property type="entry name" value="Acrflvin-R"/>
</dbReference>
<feature type="transmembrane region" description="Helical" evidence="1">
    <location>
        <begin position="323"/>
        <end position="344"/>
    </location>
</feature>
<keyword evidence="1" id="KW-0812">Transmembrane</keyword>
<evidence type="ECO:0000313" key="2">
    <source>
        <dbReference type="EMBL" id="MBA0088434.1"/>
    </source>
</evidence>
<dbReference type="PANTHER" id="PTHR32063">
    <property type="match status" value="1"/>
</dbReference>